<accession>A0A4Z0C1R4</accession>
<keyword evidence="4" id="KW-1185">Reference proteome</keyword>
<dbReference type="InterPro" id="IPR003767">
    <property type="entry name" value="Malate/L-lactate_DH-like"/>
</dbReference>
<protein>
    <submittedName>
        <fullName evidence="3">Malate/lactate/ureidoglycolate dehydrogenase</fullName>
    </submittedName>
</protein>
<dbReference type="InterPro" id="IPR036111">
    <property type="entry name" value="Mal/L-sulfo/L-lacto_DH-like_sf"/>
</dbReference>
<reference evidence="3 4" key="1">
    <citation type="submission" date="2019-03" db="EMBL/GenBank/DDBJ databases">
        <title>Ramlibacter sp. 18x22-1, whole genome shotgun sequence.</title>
        <authorList>
            <person name="Zhang X."/>
            <person name="Feng G."/>
            <person name="Zhu H."/>
        </authorList>
    </citation>
    <scope>NUCLEOTIDE SEQUENCE [LARGE SCALE GENOMIC DNA]</scope>
    <source>
        <strain evidence="3 4">18x22-1</strain>
    </source>
</reference>
<dbReference type="PANTHER" id="PTHR11091">
    <property type="entry name" value="OXIDOREDUCTASE-RELATED"/>
    <property type="match status" value="1"/>
</dbReference>
<sequence>MGGVTIQAKELEARVAAILRGAGSSETEAAKVAANLVLANLSGHDSHGVGMVPRYVDAVLEGGLKPNTSINVVMDGGALLTIDGGRGYGQVVGEQAMEMALARAKQFGTCVLALSQSHHLGRIGHFAEMAVAQGLVSMHFVNVLSRPVVAPWHGGDGRFGTNPCCIGIPLAGREPFVLDFATSRVAQGKMRVAHNEGKSAEPGLLIDENGAPTTDPGVVVVPQPRGGYGALLPFGEHKGFGMAIACELLGGALTGSGTWHRTPDAARTVVNGMLAVVIDPSKLGTAQAFEQEALAFVDWLRRSPPAPGTEGVLIAGEPERAAREARRRAGVAVDETTWAEIRAAGAKVGVAA</sequence>
<evidence type="ECO:0000313" key="4">
    <source>
        <dbReference type="Proteomes" id="UP000297839"/>
    </source>
</evidence>
<dbReference type="InterPro" id="IPR043144">
    <property type="entry name" value="Mal/L-sulf/L-lact_DH-like_ah"/>
</dbReference>
<dbReference type="PANTHER" id="PTHR11091:SF0">
    <property type="entry name" value="MALATE DEHYDROGENASE"/>
    <property type="match status" value="1"/>
</dbReference>
<dbReference type="EMBL" id="SMLK01000002">
    <property type="protein sequence ID" value="TFZ04169.1"/>
    <property type="molecule type" value="Genomic_DNA"/>
</dbReference>
<evidence type="ECO:0000256" key="2">
    <source>
        <dbReference type="ARBA" id="ARBA00023002"/>
    </source>
</evidence>
<comment type="caution">
    <text evidence="3">The sequence shown here is derived from an EMBL/GenBank/DDBJ whole genome shotgun (WGS) entry which is preliminary data.</text>
</comment>
<gene>
    <name evidence="3" type="ORF">EZ216_09440</name>
</gene>
<keyword evidence="2" id="KW-0560">Oxidoreductase</keyword>
<name>A0A4Z0C1R4_9BURK</name>
<dbReference type="InterPro" id="IPR043143">
    <property type="entry name" value="Mal/L-sulf/L-lact_DH-like_NADP"/>
</dbReference>
<proteinExistence type="inferred from homology"/>
<dbReference type="SUPFAM" id="SSF89733">
    <property type="entry name" value="L-sulfolactate dehydrogenase-like"/>
    <property type="match status" value="1"/>
</dbReference>
<dbReference type="GO" id="GO:0016491">
    <property type="term" value="F:oxidoreductase activity"/>
    <property type="evidence" value="ECO:0007669"/>
    <property type="project" value="UniProtKB-KW"/>
</dbReference>
<dbReference type="AlphaFoldDB" id="A0A4Z0C1R4"/>
<organism evidence="3 4">
    <name type="scientific">Ramlibacter humi</name>
    <dbReference type="NCBI Taxonomy" id="2530451"/>
    <lineage>
        <taxon>Bacteria</taxon>
        <taxon>Pseudomonadati</taxon>
        <taxon>Pseudomonadota</taxon>
        <taxon>Betaproteobacteria</taxon>
        <taxon>Burkholderiales</taxon>
        <taxon>Comamonadaceae</taxon>
        <taxon>Ramlibacter</taxon>
    </lineage>
</organism>
<dbReference type="Gene3D" id="1.10.1530.10">
    <property type="match status" value="1"/>
</dbReference>
<dbReference type="Proteomes" id="UP000297839">
    <property type="component" value="Unassembled WGS sequence"/>
</dbReference>
<evidence type="ECO:0000256" key="1">
    <source>
        <dbReference type="ARBA" id="ARBA00006056"/>
    </source>
</evidence>
<dbReference type="OrthoDB" id="924592at2"/>
<evidence type="ECO:0000313" key="3">
    <source>
        <dbReference type="EMBL" id="TFZ04169.1"/>
    </source>
</evidence>
<dbReference type="NCBIfam" id="NF007504">
    <property type="entry name" value="PRK10098.1"/>
    <property type="match status" value="1"/>
</dbReference>
<comment type="similarity">
    <text evidence="1">Belongs to the LDH2/MDH2 oxidoreductase family.</text>
</comment>
<dbReference type="RefSeq" id="WP_135249792.1">
    <property type="nucleotide sequence ID" value="NZ_SMLK01000002.1"/>
</dbReference>
<dbReference type="Pfam" id="PF02615">
    <property type="entry name" value="Ldh_2"/>
    <property type="match status" value="1"/>
</dbReference>
<dbReference type="Gene3D" id="3.30.1370.60">
    <property type="entry name" value="Hypothetical oxidoreductase yiak, domain 2"/>
    <property type="match status" value="1"/>
</dbReference>